<evidence type="ECO:0000313" key="2">
    <source>
        <dbReference type="Proteomes" id="UP000038040"/>
    </source>
</evidence>
<evidence type="ECO:0000313" key="1">
    <source>
        <dbReference type="EMBL" id="VDN56251.1"/>
    </source>
</evidence>
<dbReference type="EMBL" id="UYYG01001155">
    <property type="protein sequence ID" value="VDN56251.1"/>
    <property type="molecule type" value="Genomic_DNA"/>
</dbReference>
<dbReference type="Proteomes" id="UP000274756">
    <property type="component" value="Unassembled WGS sequence"/>
</dbReference>
<evidence type="ECO:0000313" key="4">
    <source>
        <dbReference type="WBParaSite" id="DME_0000186401-mRNA-1"/>
    </source>
</evidence>
<reference evidence="4" key="1">
    <citation type="submission" date="2017-02" db="UniProtKB">
        <authorList>
            <consortium name="WormBaseParasite"/>
        </authorList>
    </citation>
    <scope>IDENTIFICATION</scope>
</reference>
<accession>A0A0N4U4X3</accession>
<dbReference type="AlphaFoldDB" id="A0A0N4U4X3"/>
<dbReference type="Proteomes" id="UP000038040">
    <property type="component" value="Unplaced"/>
</dbReference>
<evidence type="ECO:0000313" key="3">
    <source>
        <dbReference type="Proteomes" id="UP000274756"/>
    </source>
</evidence>
<protein>
    <submittedName>
        <fullName evidence="1 4">Uncharacterized protein</fullName>
    </submittedName>
</protein>
<dbReference type="WBParaSite" id="DME_0000186401-mRNA-1">
    <property type="protein sequence ID" value="DME_0000186401-mRNA-1"/>
    <property type="gene ID" value="DME_0000186401"/>
</dbReference>
<reference evidence="1 3" key="2">
    <citation type="submission" date="2018-11" db="EMBL/GenBank/DDBJ databases">
        <authorList>
            <consortium name="Pathogen Informatics"/>
        </authorList>
    </citation>
    <scope>NUCLEOTIDE SEQUENCE [LARGE SCALE GENOMIC DNA]</scope>
</reference>
<proteinExistence type="predicted"/>
<keyword evidence="3" id="KW-1185">Reference proteome</keyword>
<sequence>MLRRRSVDSSALSRRTSRNYRQIIHGDSINVRNECKLEKHLSQPCVLQSSSTGQLKSRCEQNRSLLESWSKDNRDYVTRKLVMDATILMPIVIK</sequence>
<name>A0A0N4U4X3_DRAME</name>
<organism evidence="2 4">
    <name type="scientific">Dracunculus medinensis</name>
    <name type="common">Guinea worm</name>
    <dbReference type="NCBI Taxonomy" id="318479"/>
    <lineage>
        <taxon>Eukaryota</taxon>
        <taxon>Metazoa</taxon>
        <taxon>Ecdysozoa</taxon>
        <taxon>Nematoda</taxon>
        <taxon>Chromadorea</taxon>
        <taxon>Rhabditida</taxon>
        <taxon>Spirurina</taxon>
        <taxon>Dracunculoidea</taxon>
        <taxon>Dracunculidae</taxon>
        <taxon>Dracunculus</taxon>
    </lineage>
</organism>
<gene>
    <name evidence="1" type="ORF">DME_LOCUS6224</name>
</gene>